<dbReference type="Pfam" id="PF13837">
    <property type="entry name" value="Myb_DNA-bind_4"/>
    <property type="match status" value="1"/>
</dbReference>
<proteinExistence type="predicted"/>
<keyword evidence="2" id="KW-0472">Membrane</keyword>
<protein>
    <recommendedName>
        <fullName evidence="3">Myb/SANT-like DNA-binding domain-containing protein</fullName>
    </recommendedName>
</protein>
<organism evidence="4 5">
    <name type="scientific">Chara braunii</name>
    <name type="common">Braun's stonewort</name>
    <dbReference type="NCBI Taxonomy" id="69332"/>
    <lineage>
        <taxon>Eukaryota</taxon>
        <taxon>Viridiplantae</taxon>
        <taxon>Streptophyta</taxon>
        <taxon>Charophyceae</taxon>
        <taxon>Charales</taxon>
        <taxon>Characeae</taxon>
        <taxon>Chara</taxon>
    </lineage>
</organism>
<dbReference type="PANTHER" id="PTHR33492">
    <property type="entry name" value="OSJNBA0043A12.37 PROTEIN-RELATED"/>
    <property type="match status" value="1"/>
</dbReference>
<comment type="caution">
    <text evidence="4">The sequence shown here is derived from an EMBL/GenBank/DDBJ whole genome shotgun (WGS) entry which is preliminary data.</text>
</comment>
<feature type="compositionally biased region" description="Basic and acidic residues" evidence="1">
    <location>
        <begin position="245"/>
        <end position="255"/>
    </location>
</feature>
<evidence type="ECO:0000313" key="5">
    <source>
        <dbReference type="Proteomes" id="UP000265515"/>
    </source>
</evidence>
<feature type="compositionally biased region" description="Polar residues" evidence="1">
    <location>
        <begin position="62"/>
        <end position="71"/>
    </location>
</feature>
<sequence length="562" mass="61503">MADLLYRLPLLLLFVVLLLIVVFFHMCSVGLVPVVARKRRSSKNGDRMDHRVTCGRPAGTTPGASNQQRSAGSVAKQAYDPTLYAHLPSHEIPLPSSDDKGEDARSSTLPLGSGSTQDSAASQSHGGRQADTPWSYTSLLNERMCDDDDNAAVDLSFHLSSSSVAAAMHTRIINPHPNEDCTKQTYVGPCGPRYDGLPPSLHDGGGNRNVSSTQGRGGVGTDQRPEWMCLSPASRSGSGTPRGRQRQEDLPEGGAHVECDDRQLWAECRQALRQAGIETITREVQRLHVGDDDDAAFQEPLDCDDVDCDEDCNSDDFPNIYLYIAGMGHNFGRTKTREWKWEDMRARLQKMSVTRKAIDCGKKWDNLMQQFKKVHKFQHLSGGKDYFKLASSAKRSEGFNFVMDGTVYDEMEAMTKGDHTIHPKNLADTGAAGGAQMPAGAGAGGESMASEGGGEAADEDQGSTKDSKFSAGSADGSGKRKNMWQQTFEAIAEVMDKHGALMASTIHSASKRRCSMMLRQCEILETEVEVQRKHYATADEANRMMTLCNALMEIVKVIRERS</sequence>
<feature type="transmembrane region" description="Helical" evidence="2">
    <location>
        <begin position="12"/>
        <end position="36"/>
    </location>
</feature>
<evidence type="ECO:0000256" key="1">
    <source>
        <dbReference type="SAM" id="MobiDB-lite"/>
    </source>
</evidence>
<dbReference type="Gramene" id="GBG83821">
    <property type="protein sequence ID" value="GBG83821"/>
    <property type="gene ID" value="CBR_g37621"/>
</dbReference>
<keyword evidence="5" id="KW-1185">Reference proteome</keyword>
<feature type="compositionally biased region" description="Polar residues" evidence="1">
    <location>
        <begin position="106"/>
        <end position="133"/>
    </location>
</feature>
<evidence type="ECO:0000259" key="3">
    <source>
        <dbReference type="Pfam" id="PF13837"/>
    </source>
</evidence>
<feature type="region of interest" description="Disordered" evidence="1">
    <location>
        <begin position="90"/>
        <end position="133"/>
    </location>
</feature>
<feature type="compositionally biased region" description="Basic and acidic residues" evidence="1">
    <location>
        <begin position="43"/>
        <end position="52"/>
    </location>
</feature>
<feature type="compositionally biased region" description="Gly residues" evidence="1">
    <location>
        <begin position="441"/>
        <end position="455"/>
    </location>
</feature>
<keyword evidence="2" id="KW-0812">Transmembrane</keyword>
<feature type="region of interest" description="Disordered" evidence="1">
    <location>
        <begin position="420"/>
        <end position="481"/>
    </location>
</feature>
<dbReference type="PANTHER" id="PTHR33492:SF11">
    <property type="entry name" value="OS04G0670900 PROTEIN"/>
    <property type="match status" value="1"/>
</dbReference>
<dbReference type="EMBL" id="BFEA01000453">
    <property type="protein sequence ID" value="GBG83821.1"/>
    <property type="molecule type" value="Genomic_DNA"/>
</dbReference>
<feature type="domain" description="Myb/SANT-like DNA-binding" evidence="3">
    <location>
        <begin position="328"/>
        <end position="379"/>
    </location>
</feature>
<dbReference type="InterPro" id="IPR044822">
    <property type="entry name" value="Myb_DNA-bind_4"/>
</dbReference>
<dbReference type="AlphaFoldDB" id="A0A388LNI1"/>
<gene>
    <name evidence="4" type="ORF">CBR_g37621</name>
</gene>
<dbReference type="OrthoDB" id="6723674at2759"/>
<reference evidence="4 5" key="1">
    <citation type="journal article" date="2018" name="Cell">
        <title>The Chara Genome: Secondary Complexity and Implications for Plant Terrestrialization.</title>
        <authorList>
            <person name="Nishiyama T."/>
            <person name="Sakayama H."/>
            <person name="Vries J.D."/>
            <person name="Buschmann H."/>
            <person name="Saint-Marcoux D."/>
            <person name="Ullrich K.K."/>
            <person name="Haas F.B."/>
            <person name="Vanderstraeten L."/>
            <person name="Becker D."/>
            <person name="Lang D."/>
            <person name="Vosolsobe S."/>
            <person name="Rombauts S."/>
            <person name="Wilhelmsson P.K.I."/>
            <person name="Janitza P."/>
            <person name="Kern R."/>
            <person name="Heyl A."/>
            <person name="Rumpler F."/>
            <person name="Villalobos L.I.A.C."/>
            <person name="Clay J.M."/>
            <person name="Skokan R."/>
            <person name="Toyoda A."/>
            <person name="Suzuki Y."/>
            <person name="Kagoshima H."/>
            <person name="Schijlen E."/>
            <person name="Tajeshwar N."/>
            <person name="Catarino B."/>
            <person name="Hetherington A.J."/>
            <person name="Saltykova A."/>
            <person name="Bonnot C."/>
            <person name="Breuninger H."/>
            <person name="Symeonidi A."/>
            <person name="Radhakrishnan G.V."/>
            <person name="Van Nieuwerburgh F."/>
            <person name="Deforce D."/>
            <person name="Chang C."/>
            <person name="Karol K.G."/>
            <person name="Hedrich R."/>
            <person name="Ulvskov P."/>
            <person name="Glockner G."/>
            <person name="Delwiche C.F."/>
            <person name="Petrasek J."/>
            <person name="Van de Peer Y."/>
            <person name="Friml J."/>
            <person name="Beilby M."/>
            <person name="Dolan L."/>
            <person name="Kohara Y."/>
            <person name="Sugano S."/>
            <person name="Fujiyama A."/>
            <person name="Delaux P.-M."/>
            <person name="Quint M."/>
            <person name="TheiBen G."/>
            <person name="Hagemann M."/>
            <person name="Harholt J."/>
            <person name="Dunand C."/>
            <person name="Zachgo S."/>
            <person name="Langdale J."/>
            <person name="Maumus F."/>
            <person name="Straeten D.V.D."/>
            <person name="Gould S.B."/>
            <person name="Rensing S.A."/>
        </authorList>
    </citation>
    <scope>NUCLEOTIDE SEQUENCE [LARGE SCALE GENOMIC DNA]</scope>
    <source>
        <strain evidence="4 5">S276</strain>
    </source>
</reference>
<dbReference type="Proteomes" id="UP000265515">
    <property type="component" value="Unassembled WGS sequence"/>
</dbReference>
<name>A0A388LNI1_CHABU</name>
<dbReference type="Gene3D" id="1.10.10.60">
    <property type="entry name" value="Homeodomain-like"/>
    <property type="match status" value="1"/>
</dbReference>
<evidence type="ECO:0000313" key="4">
    <source>
        <dbReference type="EMBL" id="GBG83821.1"/>
    </source>
</evidence>
<feature type="region of interest" description="Disordered" evidence="1">
    <location>
        <begin position="192"/>
        <end position="255"/>
    </location>
</feature>
<keyword evidence="2" id="KW-1133">Transmembrane helix</keyword>
<accession>A0A388LNI1</accession>
<evidence type="ECO:0000256" key="2">
    <source>
        <dbReference type="SAM" id="Phobius"/>
    </source>
</evidence>
<feature type="region of interest" description="Disordered" evidence="1">
    <location>
        <begin position="39"/>
        <end position="72"/>
    </location>
</feature>